<dbReference type="AlphaFoldDB" id="A0A6L8LNJ8"/>
<name>A0A6L8LNJ8_9RHOB</name>
<dbReference type="SUPFAM" id="SSF51120">
    <property type="entry name" value="beta-Roll"/>
    <property type="match status" value="1"/>
</dbReference>
<proteinExistence type="predicted"/>
<gene>
    <name evidence="2" type="ORF">GR167_14960</name>
</gene>
<dbReference type="RefSeq" id="WP_160974509.1">
    <property type="nucleotide sequence ID" value="NZ_WWEN01000006.1"/>
</dbReference>
<keyword evidence="3" id="KW-1185">Reference proteome</keyword>
<accession>A0A6L8LNJ8</accession>
<reference evidence="2 3" key="1">
    <citation type="submission" date="2020-01" db="EMBL/GenBank/DDBJ databases">
        <authorList>
            <person name="Chen S."/>
        </authorList>
    </citation>
    <scope>NUCLEOTIDE SEQUENCE [LARGE SCALE GENOMIC DNA]</scope>
    <source>
        <strain evidence="2 3">GS-10</strain>
    </source>
</reference>
<dbReference type="EMBL" id="WWEN01000006">
    <property type="protein sequence ID" value="MYM56616.1"/>
    <property type="molecule type" value="Genomic_DNA"/>
</dbReference>
<evidence type="ECO:0000256" key="1">
    <source>
        <dbReference type="SAM" id="MobiDB-lite"/>
    </source>
</evidence>
<evidence type="ECO:0000313" key="3">
    <source>
        <dbReference type="Proteomes" id="UP000479043"/>
    </source>
</evidence>
<feature type="compositionally biased region" description="Polar residues" evidence="1">
    <location>
        <begin position="74"/>
        <end position="84"/>
    </location>
</feature>
<comment type="caution">
    <text evidence="2">The sequence shown here is derived from an EMBL/GenBank/DDBJ whole genome shotgun (WGS) entry which is preliminary data.</text>
</comment>
<organism evidence="2 3">
    <name type="scientific">Thalassovita mangrovi</name>
    <dbReference type="NCBI Taxonomy" id="2692236"/>
    <lineage>
        <taxon>Bacteria</taxon>
        <taxon>Pseudomonadati</taxon>
        <taxon>Pseudomonadota</taxon>
        <taxon>Alphaproteobacteria</taxon>
        <taxon>Rhodobacterales</taxon>
        <taxon>Roseobacteraceae</taxon>
        <taxon>Thalassovita</taxon>
    </lineage>
</organism>
<evidence type="ECO:0000313" key="2">
    <source>
        <dbReference type="EMBL" id="MYM56616.1"/>
    </source>
</evidence>
<protein>
    <submittedName>
        <fullName evidence="2">Uncharacterized protein</fullName>
    </submittedName>
</protein>
<dbReference type="Proteomes" id="UP000479043">
    <property type="component" value="Unassembled WGS sequence"/>
</dbReference>
<feature type="region of interest" description="Disordered" evidence="1">
    <location>
        <begin position="29"/>
        <end position="113"/>
    </location>
</feature>
<feature type="compositionally biased region" description="Acidic residues" evidence="1">
    <location>
        <begin position="85"/>
        <end position="103"/>
    </location>
</feature>
<sequence>MFQLLVLFGIGLIGALVLDLFSDNEANDTVERDDPNFDTGDTPSNPDLTHLEDGIFMGTEGDDDLSTAPDDPQSMLTTSVSLDDQVNDESETVSGLEGDDEIEIGNNDHASGGPGSDMFVVNYSFDSGLGAAVIEDFEPDHETIVLQIGGAPSNALPDHETFNLTDDIEVEESEETGTTILVEGEAACELPEVTGLTVVWTDNEVSPNHIIDSNRTFFNLDGSMFTGSRDDIDVVVYRFYNYSS</sequence>
<dbReference type="InterPro" id="IPR011049">
    <property type="entry name" value="Serralysin-like_metalloprot_C"/>
</dbReference>